<evidence type="ECO:0000313" key="3">
    <source>
        <dbReference type="Proteomes" id="UP000067626"/>
    </source>
</evidence>
<feature type="region of interest" description="Disordered" evidence="1">
    <location>
        <begin position="27"/>
        <end position="82"/>
    </location>
</feature>
<sequence>MRSAALIGSGSTARLLRCFSQSVTDFARVPPTRRPPHRLRTHPARAPQKPERGGFQKAAPQRPPLAREAHPSKGKTQAPGRPQHIRHLRDHAACYSRWACVPAHRRHWRGPRWRPHERAHCCRLVHPATDRQDCSVGKRPGDELRYDGRWVPHERDRVARCSFGAPRAPGTRRPASPGAGVGLRAPIARALPTSSLPSFVRSVPKAPQAVAGSGVPAIRLPAVAHKRRRRRRARREHPAPCHHHAHPGDARRSAVEDEIASGDGPRPRECRGRPEWPVLRVRVVRPREHPPKDRERLHQEGVRGPQAPRIPPAHPSQAHGSSRLHPAEAI</sequence>
<reference evidence="2 3" key="1">
    <citation type="submission" date="2015-07" db="EMBL/GenBank/DDBJ databases">
        <title>Genome analysis of myxobacterium Chondromyces crocatus Cm c5 reveals a high potential for natural compound synthesis and the genetic basis for the loss of fruiting body formation.</title>
        <authorList>
            <person name="Zaburannyi N."/>
            <person name="Bunk B."/>
            <person name="Maier J."/>
            <person name="Overmann J."/>
            <person name="Mueller R."/>
        </authorList>
    </citation>
    <scope>NUCLEOTIDE SEQUENCE [LARGE SCALE GENOMIC DNA]</scope>
    <source>
        <strain evidence="2 3">Cm c5</strain>
    </source>
</reference>
<dbReference type="AlphaFoldDB" id="A0A0K1EJH8"/>
<gene>
    <name evidence="2" type="ORF">CMC5_048940</name>
</gene>
<protein>
    <submittedName>
        <fullName evidence="2">Uncharacterized protein</fullName>
    </submittedName>
</protein>
<dbReference type="KEGG" id="ccro:CMC5_048940"/>
<feature type="compositionally biased region" description="Basic and acidic residues" evidence="1">
    <location>
        <begin position="287"/>
        <end position="301"/>
    </location>
</feature>
<feature type="compositionally biased region" description="Basic residues" evidence="1">
    <location>
        <begin position="34"/>
        <end position="43"/>
    </location>
</feature>
<name>A0A0K1EJH8_CHOCO</name>
<dbReference type="EMBL" id="CP012159">
    <property type="protein sequence ID" value="AKT40738.1"/>
    <property type="molecule type" value="Genomic_DNA"/>
</dbReference>
<keyword evidence="3" id="KW-1185">Reference proteome</keyword>
<evidence type="ECO:0000256" key="1">
    <source>
        <dbReference type="SAM" id="MobiDB-lite"/>
    </source>
</evidence>
<accession>A0A0K1EJH8</accession>
<evidence type="ECO:0000313" key="2">
    <source>
        <dbReference type="EMBL" id="AKT40738.1"/>
    </source>
</evidence>
<feature type="compositionally biased region" description="Basic and acidic residues" evidence="1">
    <location>
        <begin position="246"/>
        <end position="255"/>
    </location>
</feature>
<feature type="region of interest" description="Disordered" evidence="1">
    <location>
        <begin position="220"/>
        <end position="272"/>
    </location>
</feature>
<feature type="region of interest" description="Disordered" evidence="1">
    <location>
        <begin position="287"/>
        <end position="330"/>
    </location>
</feature>
<dbReference type="STRING" id="52.CMC5_048940"/>
<dbReference type="Proteomes" id="UP000067626">
    <property type="component" value="Chromosome"/>
</dbReference>
<proteinExistence type="predicted"/>
<feature type="compositionally biased region" description="Basic residues" evidence="1">
    <location>
        <begin position="224"/>
        <end position="245"/>
    </location>
</feature>
<organism evidence="2 3">
    <name type="scientific">Chondromyces crocatus</name>
    <dbReference type="NCBI Taxonomy" id="52"/>
    <lineage>
        <taxon>Bacteria</taxon>
        <taxon>Pseudomonadati</taxon>
        <taxon>Myxococcota</taxon>
        <taxon>Polyangia</taxon>
        <taxon>Polyangiales</taxon>
        <taxon>Polyangiaceae</taxon>
        <taxon>Chondromyces</taxon>
    </lineage>
</organism>